<name>A0ABW5QRM9_9BACL</name>
<keyword evidence="1" id="KW-1133">Transmembrane helix</keyword>
<feature type="transmembrane region" description="Helical" evidence="1">
    <location>
        <begin position="111"/>
        <end position="129"/>
    </location>
</feature>
<feature type="transmembrane region" description="Helical" evidence="1">
    <location>
        <begin position="41"/>
        <end position="64"/>
    </location>
</feature>
<accession>A0ABW5QRM9</accession>
<gene>
    <name evidence="2" type="ORF">ACFSW5_01740</name>
</gene>
<evidence type="ECO:0000313" key="2">
    <source>
        <dbReference type="EMBL" id="MFD2658982.1"/>
    </source>
</evidence>
<evidence type="ECO:0000256" key="1">
    <source>
        <dbReference type="SAM" id="Phobius"/>
    </source>
</evidence>
<keyword evidence="1" id="KW-0812">Transmembrane</keyword>
<dbReference type="RefSeq" id="WP_379269062.1">
    <property type="nucleotide sequence ID" value="NZ_JBHUGT010000050.1"/>
</dbReference>
<sequence>MRRSLYYLWTALSSYTVGIFVYTLILKFMGEALGSDDVSRLLFWTFPTFMCVMMGLYLLAVLILKRFNRYTFWLQTLLFFIISLIPASIVPIISGFGVFFGSSFLISVEGLLFVAMFASTSLLFSYGVWVGQEKRNRGKKIYLIVSIVILLILIALFMV</sequence>
<dbReference type="Proteomes" id="UP001597493">
    <property type="component" value="Unassembled WGS sequence"/>
</dbReference>
<dbReference type="EMBL" id="JBHUMY010000001">
    <property type="protein sequence ID" value="MFD2658982.1"/>
    <property type="molecule type" value="Genomic_DNA"/>
</dbReference>
<feature type="transmembrane region" description="Helical" evidence="1">
    <location>
        <begin position="7"/>
        <end position="29"/>
    </location>
</feature>
<protein>
    <recommendedName>
        <fullName evidence="4">Yip1 domain-containing protein</fullName>
    </recommendedName>
</protein>
<evidence type="ECO:0000313" key="3">
    <source>
        <dbReference type="Proteomes" id="UP001597493"/>
    </source>
</evidence>
<feature type="transmembrane region" description="Helical" evidence="1">
    <location>
        <begin position="141"/>
        <end position="158"/>
    </location>
</feature>
<evidence type="ECO:0008006" key="4">
    <source>
        <dbReference type="Google" id="ProtNLM"/>
    </source>
</evidence>
<keyword evidence="3" id="KW-1185">Reference proteome</keyword>
<organism evidence="2 3">
    <name type="scientific">Paenibacillus thailandensis</name>
    <dbReference type="NCBI Taxonomy" id="393250"/>
    <lineage>
        <taxon>Bacteria</taxon>
        <taxon>Bacillati</taxon>
        <taxon>Bacillota</taxon>
        <taxon>Bacilli</taxon>
        <taxon>Bacillales</taxon>
        <taxon>Paenibacillaceae</taxon>
        <taxon>Paenibacillus</taxon>
    </lineage>
</organism>
<proteinExistence type="predicted"/>
<feature type="transmembrane region" description="Helical" evidence="1">
    <location>
        <begin position="76"/>
        <end position="99"/>
    </location>
</feature>
<comment type="caution">
    <text evidence="2">The sequence shown here is derived from an EMBL/GenBank/DDBJ whole genome shotgun (WGS) entry which is preliminary data.</text>
</comment>
<keyword evidence="1" id="KW-0472">Membrane</keyword>
<reference evidence="3" key="1">
    <citation type="journal article" date="2019" name="Int. J. Syst. Evol. Microbiol.">
        <title>The Global Catalogue of Microorganisms (GCM) 10K type strain sequencing project: providing services to taxonomists for standard genome sequencing and annotation.</title>
        <authorList>
            <consortium name="The Broad Institute Genomics Platform"/>
            <consortium name="The Broad Institute Genome Sequencing Center for Infectious Disease"/>
            <person name="Wu L."/>
            <person name="Ma J."/>
        </authorList>
    </citation>
    <scope>NUCLEOTIDE SEQUENCE [LARGE SCALE GENOMIC DNA]</scope>
    <source>
        <strain evidence="3">TISTR 1827</strain>
    </source>
</reference>